<organism evidence="10 11">
    <name type="scientific">Xylona heveae (strain CBS 132557 / TC161)</name>
    <dbReference type="NCBI Taxonomy" id="1328760"/>
    <lineage>
        <taxon>Eukaryota</taxon>
        <taxon>Fungi</taxon>
        <taxon>Dikarya</taxon>
        <taxon>Ascomycota</taxon>
        <taxon>Pezizomycotina</taxon>
        <taxon>Xylonomycetes</taxon>
        <taxon>Xylonales</taxon>
        <taxon>Xylonaceae</taxon>
        <taxon>Xylona</taxon>
    </lineage>
</organism>
<evidence type="ECO:0000256" key="8">
    <source>
        <dbReference type="SAM" id="MobiDB-lite"/>
    </source>
</evidence>
<evidence type="ECO:0000259" key="9">
    <source>
        <dbReference type="PROSITE" id="PS50006"/>
    </source>
</evidence>
<evidence type="ECO:0000313" key="10">
    <source>
        <dbReference type="EMBL" id="KZF24196.1"/>
    </source>
</evidence>
<dbReference type="InterPro" id="IPR008984">
    <property type="entry name" value="SMAD_FHA_dom_sf"/>
</dbReference>
<dbReference type="InterPro" id="IPR032429">
    <property type="entry name" value="Nibrin_BRCT2"/>
</dbReference>
<keyword evidence="6" id="KW-0539">Nucleus</keyword>
<evidence type="ECO:0000256" key="4">
    <source>
        <dbReference type="ARBA" id="ARBA00022763"/>
    </source>
</evidence>
<dbReference type="GO" id="GO:0007095">
    <property type="term" value="P:mitotic G2 DNA damage checkpoint signaling"/>
    <property type="evidence" value="ECO:0007669"/>
    <property type="project" value="InterPro"/>
</dbReference>
<dbReference type="GO" id="GO:0005694">
    <property type="term" value="C:chromosome"/>
    <property type="evidence" value="ECO:0007669"/>
    <property type="project" value="UniProtKB-SubCell"/>
</dbReference>
<feature type="compositionally biased region" description="Low complexity" evidence="8">
    <location>
        <begin position="373"/>
        <end position="384"/>
    </location>
</feature>
<dbReference type="GO" id="GO:0000724">
    <property type="term" value="P:double-strand break repair via homologous recombination"/>
    <property type="evidence" value="ECO:0007669"/>
    <property type="project" value="TreeGrafter"/>
</dbReference>
<dbReference type="CDD" id="cd22667">
    <property type="entry name" value="FHA_NBN"/>
    <property type="match status" value="1"/>
</dbReference>
<dbReference type="GO" id="GO:0003684">
    <property type="term" value="F:damaged DNA binding"/>
    <property type="evidence" value="ECO:0007669"/>
    <property type="project" value="TreeGrafter"/>
</dbReference>
<keyword evidence="5" id="KW-0234">DNA repair</keyword>
<dbReference type="PANTHER" id="PTHR12162">
    <property type="entry name" value="NIBRIN-RELATED"/>
    <property type="match status" value="1"/>
</dbReference>
<dbReference type="Gene3D" id="3.40.50.10190">
    <property type="entry name" value="BRCT domain"/>
    <property type="match status" value="1"/>
</dbReference>
<evidence type="ECO:0000256" key="2">
    <source>
        <dbReference type="ARBA" id="ARBA00004286"/>
    </source>
</evidence>
<protein>
    <submittedName>
        <fullName evidence="10">DNA damage response protein RcaA</fullName>
    </submittedName>
</protein>
<dbReference type="InterPro" id="IPR043014">
    <property type="entry name" value="Nibrin_BRCT2_sf"/>
</dbReference>
<dbReference type="Pfam" id="PF16508">
    <property type="entry name" value="NIBRIN_BRCT_II"/>
    <property type="match status" value="1"/>
</dbReference>
<dbReference type="PANTHER" id="PTHR12162:SF0">
    <property type="entry name" value="NIBRIN"/>
    <property type="match status" value="1"/>
</dbReference>
<dbReference type="STRING" id="1328760.A0A161TPN1"/>
<dbReference type="EMBL" id="KV407456">
    <property type="protein sequence ID" value="KZF24196.1"/>
    <property type="molecule type" value="Genomic_DNA"/>
</dbReference>
<dbReference type="PROSITE" id="PS50006">
    <property type="entry name" value="FHA_DOMAIN"/>
    <property type="match status" value="1"/>
</dbReference>
<feature type="domain" description="FHA" evidence="9">
    <location>
        <begin position="24"/>
        <end position="86"/>
    </location>
</feature>
<reference evidence="10 11" key="1">
    <citation type="journal article" date="2016" name="Fungal Biol.">
        <title>The genome of Xylona heveae provides a window into fungal endophytism.</title>
        <authorList>
            <person name="Gazis R."/>
            <person name="Kuo A."/>
            <person name="Riley R."/>
            <person name="LaButti K."/>
            <person name="Lipzen A."/>
            <person name="Lin J."/>
            <person name="Amirebrahimi M."/>
            <person name="Hesse C.N."/>
            <person name="Spatafora J.W."/>
            <person name="Henrissat B."/>
            <person name="Hainaut M."/>
            <person name="Grigoriev I.V."/>
            <person name="Hibbett D.S."/>
        </authorList>
    </citation>
    <scope>NUCLEOTIDE SEQUENCE [LARGE SCALE GENOMIC DNA]</scope>
    <source>
        <strain evidence="10 11">TC161</strain>
    </source>
</reference>
<evidence type="ECO:0000256" key="5">
    <source>
        <dbReference type="ARBA" id="ARBA00023204"/>
    </source>
</evidence>
<dbReference type="OrthoDB" id="552194at2759"/>
<dbReference type="InterPro" id="IPR000253">
    <property type="entry name" value="FHA_dom"/>
</dbReference>
<comment type="subcellular location">
    <subcellularLocation>
        <location evidence="2">Chromosome</location>
    </subcellularLocation>
    <subcellularLocation>
        <location evidence="1">Nucleus</location>
    </subcellularLocation>
</comment>
<dbReference type="GO" id="GO:0030870">
    <property type="term" value="C:Mre11 complex"/>
    <property type="evidence" value="ECO:0007669"/>
    <property type="project" value="InterPro"/>
</dbReference>
<dbReference type="RefSeq" id="XP_018189751.1">
    <property type="nucleotide sequence ID" value="XM_018336965.1"/>
</dbReference>
<dbReference type="Gene3D" id="2.60.200.20">
    <property type="match status" value="1"/>
</dbReference>
<dbReference type="InterPro" id="IPR040227">
    <property type="entry name" value="Nibrin-rel"/>
</dbReference>
<evidence type="ECO:0000256" key="1">
    <source>
        <dbReference type="ARBA" id="ARBA00004123"/>
    </source>
</evidence>
<dbReference type="AlphaFoldDB" id="A0A161TPN1"/>
<dbReference type="InParanoid" id="A0A161TPN1"/>
<evidence type="ECO:0000256" key="6">
    <source>
        <dbReference type="ARBA" id="ARBA00023242"/>
    </source>
</evidence>
<dbReference type="OMA" id="YETWAIE"/>
<evidence type="ECO:0000256" key="3">
    <source>
        <dbReference type="ARBA" id="ARBA00022454"/>
    </source>
</evidence>
<dbReference type="SUPFAM" id="SSF49879">
    <property type="entry name" value="SMAD/FHA domain"/>
    <property type="match status" value="1"/>
</dbReference>
<keyword evidence="3" id="KW-0158">Chromosome</keyword>
<name>A0A161TPN1_XYLHT</name>
<proteinExistence type="inferred from homology"/>
<dbReference type="GeneID" id="28902102"/>
<evidence type="ECO:0000256" key="7">
    <source>
        <dbReference type="ARBA" id="ARBA00044757"/>
    </source>
</evidence>
<dbReference type="InterPro" id="IPR036420">
    <property type="entry name" value="BRCT_dom_sf"/>
</dbReference>
<keyword evidence="11" id="KW-1185">Reference proteome</keyword>
<sequence>MWVLECDGDVLQNKRIWLRPGKKYLFGRTRLGTGFAIENKSISRKHLTISLAEVKPGDGSLVHTRSTLTIEDQNSKIGTLLDGEQIRGQSRILKDDEHQIKLGSYEFLFRIKWVPVVISFSFPSKEQKKKDPLLTVRSRLEALDVKTVLPYIIDKTTHVVANKRNTAKGLQALINARCIVTESFIDALVAAASPQDPDDSESQSLLEFDFDANWPDALQYLPDPGKEPFPRPSFYFAPDPHRTKIFEGYIFVFCDQAQFDNLQPPIVNGGGKALIYRLEVGKTTAADVVRFAKNAAGEKGLGEFEDKSEGEGVVLVRFRAKDPYETWAIELGNEIAQSLDQRVIEQSEFLDAILTNNPATLRKQLPEEDDGTLPPSAALPPSSLFPMWNHRQ</sequence>
<keyword evidence="4" id="KW-0227">DNA damage</keyword>
<dbReference type="Pfam" id="PF00498">
    <property type="entry name" value="FHA"/>
    <property type="match status" value="1"/>
</dbReference>
<dbReference type="Proteomes" id="UP000076632">
    <property type="component" value="Unassembled WGS sequence"/>
</dbReference>
<accession>A0A161TPN1</accession>
<dbReference type="SMART" id="SM00240">
    <property type="entry name" value="FHA"/>
    <property type="match status" value="1"/>
</dbReference>
<feature type="region of interest" description="Disordered" evidence="8">
    <location>
        <begin position="364"/>
        <end position="392"/>
    </location>
</feature>
<dbReference type="Gene3D" id="3.40.50.10980">
    <property type="entry name" value="Nibrin, BRCT2 domain"/>
    <property type="match status" value="1"/>
</dbReference>
<evidence type="ECO:0000313" key="11">
    <source>
        <dbReference type="Proteomes" id="UP000076632"/>
    </source>
</evidence>
<gene>
    <name evidence="10" type="ORF">L228DRAFT_91595</name>
</gene>
<comment type="similarity">
    <text evidence="7">Belongs to the Nibrin family.</text>
</comment>